<organism evidence="5 6">
    <name type="scientific">Leptolyngbya subtilissima DQ-A4</name>
    <dbReference type="NCBI Taxonomy" id="2933933"/>
    <lineage>
        <taxon>Bacteria</taxon>
        <taxon>Bacillati</taxon>
        <taxon>Cyanobacteriota</taxon>
        <taxon>Cyanophyceae</taxon>
        <taxon>Leptolyngbyales</taxon>
        <taxon>Leptolyngbyaceae</taxon>
        <taxon>Leptolyngbya group</taxon>
        <taxon>Leptolyngbya</taxon>
    </lineage>
</organism>
<evidence type="ECO:0000313" key="5">
    <source>
        <dbReference type="EMBL" id="MEP0946375.1"/>
    </source>
</evidence>
<comment type="caution">
    <text evidence="5">The sequence shown here is derived from an EMBL/GenBank/DDBJ whole genome shotgun (WGS) entry which is preliminary data.</text>
</comment>
<dbReference type="Proteomes" id="UP001482513">
    <property type="component" value="Unassembled WGS sequence"/>
</dbReference>
<evidence type="ECO:0000259" key="3">
    <source>
        <dbReference type="Pfam" id="PF01887"/>
    </source>
</evidence>
<dbReference type="RefSeq" id="WP_190695846.1">
    <property type="nucleotide sequence ID" value="NZ_JAMPKX010000002.1"/>
</dbReference>
<name>A0ABV0K0S4_9CYAN</name>
<proteinExistence type="inferred from homology"/>
<evidence type="ECO:0000256" key="1">
    <source>
        <dbReference type="ARBA" id="ARBA00022691"/>
    </source>
</evidence>
<dbReference type="PANTHER" id="PTHR35092:SF1">
    <property type="entry name" value="CHLORINASE MJ1651"/>
    <property type="match status" value="1"/>
</dbReference>
<dbReference type="InterPro" id="IPR046470">
    <property type="entry name" value="SAM_HAT_C"/>
</dbReference>
<dbReference type="SUPFAM" id="SSF101852">
    <property type="entry name" value="Bacterial fluorinating enzyme, C-terminal domain"/>
    <property type="match status" value="1"/>
</dbReference>
<evidence type="ECO:0000256" key="2">
    <source>
        <dbReference type="ARBA" id="ARBA00024035"/>
    </source>
</evidence>
<evidence type="ECO:0000259" key="4">
    <source>
        <dbReference type="Pfam" id="PF20257"/>
    </source>
</evidence>
<feature type="domain" description="S-adenosyl-l-methionine hydroxide adenosyltransferase N-terminal" evidence="3">
    <location>
        <begin position="3"/>
        <end position="154"/>
    </location>
</feature>
<feature type="domain" description="S-adenosyl-l-methionine hydroxide adenosyltransferase C-terminal" evidence="4">
    <location>
        <begin position="179"/>
        <end position="259"/>
    </location>
</feature>
<dbReference type="PIRSF" id="PIRSF006779">
    <property type="entry name" value="UCP006779"/>
    <property type="match status" value="1"/>
</dbReference>
<dbReference type="EMBL" id="JAMPKX010000002">
    <property type="protein sequence ID" value="MEP0946375.1"/>
    <property type="molecule type" value="Genomic_DNA"/>
</dbReference>
<keyword evidence="1" id="KW-0949">S-adenosyl-L-methionine</keyword>
<sequence length="272" mass="28780">MPIALLTDFGFQDSYVGVMKGVIATIAPTAQLIDLSHALPPQDLYAARFTLLSAYPYMPPGTVYLVVVDPGVGTQRRAVAVRTSQGIFVGPDNGVLSGIWQSNCQRNQGIVKAVELTNVDYWRSPHPSTTFHGRDIFAPAAAHLANGVPLDNLGARIDPQSLINLPLQAPIATAKGWTGAVQYIDHFGNAATTLLASTVTVSDWSVTIGERTLPGSQTYEDVLTGQGLALVGSHGFVELAVNRGSAQQQFGLAVGDRVELTLHPSPAPCDPA</sequence>
<keyword evidence="6" id="KW-1185">Reference proteome</keyword>
<gene>
    <name evidence="5" type="ORF">NC992_05775</name>
</gene>
<reference evidence="5 6" key="1">
    <citation type="submission" date="2022-04" db="EMBL/GenBank/DDBJ databases">
        <title>Positive selection, recombination, and allopatry shape intraspecific diversity of widespread and dominant cyanobacteria.</title>
        <authorList>
            <person name="Wei J."/>
            <person name="Shu W."/>
            <person name="Hu C."/>
        </authorList>
    </citation>
    <scope>NUCLEOTIDE SEQUENCE [LARGE SCALE GENOMIC DNA]</scope>
    <source>
        <strain evidence="5 6">DQ-A4</strain>
    </source>
</reference>
<comment type="similarity">
    <text evidence="2">Belongs to the SAM hydrolase / SAM-dependent halogenase family.</text>
</comment>
<dbReference type="Pfam" id="PF01887">
    <property type="entry name" value="SAM_HAT_N"/>
    <property type="match status" value="1"/>
</dbReference>
<accession>A0ABV0K0S4</accession>
<dbReference type="SUPFAM" id="SSF102522">
    <property type="entry name" value="Bacterial fluorinating enzyme, N-terminal domain"/>
    <property type="match status" value="1"/>
</dbReference>
<dbReference type="InterPro" id="IPR046469">
    <property type="entry name" value="SAM_HAT_N"/>
</dbReference>
<protein>
    <submittedName>
        <fullName evidence="5">SAM-dependent chlorinase/fluorinase</fullName>
    </submittedName>
</protein>
<dbReference type="Gene3D" id="2.40.30.90">
    <property type="entry name" value="Bacterial fluorinating enzyme like"/>
    <property type="match status" value="1"/>
</dbReference>
<dbReference type="Gene3D" id="3.40.50.10790">
    <property type="entry name" value="S-adenosyl-l-methionine hydroxide adenosyltransferase, N-terminal"/>
    <property type="match status" value="1"/>
</dbReference>
<dbReference type="InterPro" id="IPR023227">
    <property type="entry name" value="SAM_OH_AdoTrfase_C_sf"/>
</dbReference>
<evidence type="ECO:0000313" key="6">
    <source>
        <dbReference type="Proteomes" id="UP001482513"/>
    </source>
</evidence>
<dbReference type="Pfam" id="PF20257">
    <property type="entry name" value="SAM_HAT_C"/>
    <property type="match status" value="1"/>
</dbReference>
<dbReference type="InterPro" id="IPR023228">
    <property type="entry name" value="SAM_OH_AdoTrfase_N_sf"/>
</dbReference>
<dbReference type="PANTHER" id="PTHR35092">
    <property type="entry name" value="CHLORINASE MJ1651"/>
    <property type="match status" value="1"/>
</dbReference>
<dbReference type="InterPro" id="IPR002747">
    <property type="entry name" value="SAM_OH_AdoTrfase"/>
</dbReference>